<dbReference type="PANTHER" id="PTHR43415:SF3">
    <property type="entry name" value="GNAT-FAMILY ACETYLTRANSFERASE"/>
    <property type="match status" value="1"/>
</dbReference>
<dbReference type="GO" id="GO:0016747">
    <property type="term" value="F:acyltransferase activity, transferring groups other than amino-acyl groups"/>
    <property type="evidence" value="ECO:0007669"/>
    <property type="project" value="InterPro"/>
</dbReference>
<dbReference type="Gene3D" id="3.40.630.30">
    <property type="match status" value="1"/>
</dbReference>
<evidence type="ECO:0000313" key="2">
    <source>
        <dbReference type="EMBL" id="OJD29993.1"/>
    </source>
</evidence>
<dbReference type="GeneID" id="31018659"/>
<dbReference type="OrthoDB" id="64477at2759"/>
<dbReference type="InterPro" id="IPR000182">
    <property type="entry name" value="GNAT_dom"/>
</dbReference>
<accession>A0A1J9QNG1</accession>
<gene>
    <name evidence="2" type="ORF">BKCO1_6800026</name>
</gene>
<evidence type="ECO:0000313" key="3">
    <source>
        <dbReference type="Proteomes" id="UP000183809"/>
    </source>
</evidence>
<name>A0A1J9QNG1_9PEZI</name>
<organism evidence="2 3">
    <name type="scientific">Diplodia corticola</name>
    <dbReference type="NCBI Taxonomy" id="236234"/>
    <lineage>
        <taxon>Eukaryota</taxon>
        <taxon>Fungi</taxon>
        <taxon>Dikarya</taxon>
        <taxon>Ascomycota</taxon>
        <taxon>Pezizomycotina</taxon>
        <taxon>Dothideomycetes</taxon>
        <taxon>Dothideomycetes incertae sedis</taxon>
        <taxon>Botryosphaeriales</taxon>
        <taxon>Botryosphaeriaceae</taxon>
        <taxon>Diplodia</taxon>
    </lineage>
</organism>
<dbReference type="SUPFAM" id="SSF55729">
    <property type="entry name" value="Acyl-CoA N-acyltransferases (Nat)"/>
    <property type="match status" value="1"/>
</dbReference>
<comment type="caution">
    <text evidence="2">The sequence shown here is derived from an EMBL/GenBank/DDBJ whole genome shotgun (WGS) entry which is preliminary data.</text>
</comment>
<dbReference type="Pfam" id="PF13302">
    <property type="entry name" value="Acetyltransf_3"/>
    <property type="match status" value="1"/>
</dbReference>
<sequence length="192" mass="21987">MRNPFRSERLLYRAIKDTPEDAAFVHSVQDDPEAYALSNMALLRPETTKSSAEWKKHLDEERLIAVIICIAPLSNPAEKDPVPIGIVSLAKPCAGLEHHRNSSIAIDVIEAHRGKGYGSEAIRWMVDWGFRTAGLHRIGIQCFSYNPGAARLYERLGFVPEGRRREEVWFNGAWHDVLQFSVLEHEWKERQR</sequence>
<reference evidence="2 3" key="1">
    <citation type="submission" date="2016-10" db="EMBL/GenBank/DDBJ databases">
        <title>Proteomics and genomics reveal pathogen-plant mechanisms compatible with a hemibiotrophic lifestyle of Diplodia corticola.</title>
        <authorList>
            <person name="Fernandes I."/>
            <person name="De Jonge R."/>
            <person name="Van De Peer Y."/>
            <person name="Devreese B."/>
            <person name="Alves A."/>
            <person name="Esteves A.C."/>
        </authorList>
    </citation>
    <scope>NUCLEOTIDE SEQUENCE [LARGE SCALE GENOMIC DNA]</scope>
    <source>
        <strain evidence="2 3">CBS 112549</strain>
    </source>
</reference>
<dbReference type="PROSITE" id="PS51186">
    <property type="entry name" value="GNAT"/>
    <property type="match status" value="1"/>
</dbReference>
<protein>
    <submittedName>
        <fullName evidence="2">Gnat family protein</fullName>
    </submittedName>
</protein>
<dbReference type="CDD" id="cd04301">
    <property type="entry name" value="NAT_SF"/>
    <property type="match status" value="1"/>
</dbReference>
<evidence type="ECO:0000259" key="1">
    <source>
        <dbReference type="PROSITE" id="PS51186"/>
    </source>
</evidence>
<dbReference type="AlphaFoldDB" id="A0A1J9QNG1"/>
<dbReference type="RefSeq" id="XP_020126253.1">
    <property type="nucleotide sequence ID" value="XM_020278398.1"/>
</dbReference>
<keyword evidence="3" id="KW-1185">Reference proteome</keyword>
<dbReference type="InterPro" id="IPR016181">
    <property type="entry name" value="Acyl_CoA_acyltransferase"/>
</dbReference>
<dbReference type="Proteomes" id="UP000183809">
    <property type="component" value="Unassembled WGS sequence"/>
</dbReference>
<feature type="domain" description="N-acetyltransferase" evidence="1">
    <location>
        <begin position="10"/>
        <end position="181"/>
    </location>
</feature>
<proteinExistence type="predicted"/>
<dbReference type="PANTHER" id="PTHR43415">
    <property type="entry name" value="SPERMIDINE N(1)-ACETYLTRANSFERASE"/>
    <property type="match status" value="1"/>
</dbReference>
<dbReference type="EMBL" id="MNUE01000068">
    <property type="protein sequence ID" value="OJD29993.1"/>
    <property type="molecule type" value="Genomic_DNA"/>
</dbReference>